<dbReference type="Gene3D" id="3.30.2010.10">
    <property type="entry name" value="Metalloproteases ('zincins'), catalytic domain"/>
    <property type="match status" value="1"/>
</dbReference>
<dbReference type="Pfam" id="PF01863">
    <property type="entry name" value="YgjP-like"/>
    <property type="match status" value="1"/>
</dbReference>
<organism evidence="2 3">
    <name type="scientific">Grylomicrobium aquisgranensis</name>
    <dbReference type="NCBI Taxonomy" id="2926318"/>
    <lineage>
        <taxon>Bacteria</taxon>
        <taxon>Bacillati</taxon>
        <taxon>Bacillota</taxon>
        <taxon>Erysipelotrichia</taxon>
        <taxon>Erysipelotrichales</taxon>
        <taxon>Erysipelotrichaceae</taxon>
        <taxon>Grylomicrobium</taxon>
    </lineage>
</organism>
<accession>A0AB35U6H2</accession>
<reference evidence="2 3" key="1">
    <citation type="submission" date="2022-03" db="EMBL/GenBank/DDBJ databases">
        <title>Novel taxa within the pig intestine.</title>
        <authorList>
            <person name="Wylensek D."/>
            <person name="Bishof K."/>
            <person name="Afrizal A."/>
            <person name="Clavel T."/>
        </authorList>
    </citation>
    <scope>NUCLEOTIDE SEQUENCE [LARGE SCALE GENOMIC DNA]</scope>
    <source>
        <strain evidence="2 3">CLA-KB-P133</strain>
    </source>
</reference>
<keyword evidence="3" id="KW-1185">Reference proteome</keyword>
<dbReference type="PANTHER" id="PTHR30399">
    <property type="entry name" value="UNCHARACTERIZED PROTEIN YGJP"/>
    <property type="match status" value="1"/>
</dbReference>
<dbReference type="InterPro" id="IPR053136">
    <property type="entry name" value="UTP_pyrophosphatase-like"/>
</dbReference>
<evidence type="ECO:0000313" key="3">
    <source>
        <dbReference type="Proteomes" id="UP001286174"/>
    </source>
</evidence>
<feature type="domain" description="YgjP-like metallopeptidase" evidence="1">
    <location>
        <begin position="30"/>
        <end position="236"/>
    </location>
</feature>
<proteinExistence type="predicted"/>
<sequence length="236" mass="27180">MTRATSIPQHITIQINEETIPAAVTRKRIRNLYLRIQEDGSLAISVPVYMSQAQVEAFLKDKQEWILKASHHAKKKQSKEASGQAGVVTWLGKAYPIHVMPAKREKVCIQDGIFTFYTNDDTGGHLSLLYERYAREQLKMAIAKERVQWDRIICDAHGFSHPAITIRSMRSRWGSCTPARNHISMNVRLMHYPYECLQYVLLHEYVHLLVPGHPAKFYQTVASYMPDWKSASDKLK</sequence>
<gene>
    <name evidence="2" type="ORF">MOZ60_04905</name>
</gene>
<dbReference type="AlphaFoldDB" id="A0AB35U6H2"/>
<dbReference type="PANTHER" id="PTHR30399:SF1">
    <property type="entry name" value="UTP PYROPHOSPHATASE"/>
    <property type="match status" value="1"/>
</dbReference>
<dbReference type="EMBL" id="JALBUR010000009">
    <property type="protein sequence ID" value="MDX8419432.1"/>
    <property type="molecule type" value="Genomic_DNA"/>
</dbReference>
<dbReference type="CDD" id="cd07344">
    <property type="entry name" value="M48_yhfN_like"/>
    <property type="match status" value="1"/>
</dbReference>
<evidence type="ECO:0000259" key="1">
    <source>
        <dbReference type="Pfam" id="PF01863"/>
    </source>
</evidence>
<evidence type="ECO:0000313" key="2">
    <source>
        <dbReference type="EMBL" id="MDX8419432.1"/>
    </source>
</evidence>
<dbReference type="RefSeq" id="WP_370595863.1">
    <property type="nucleotide sequence ID" value="NZ_JALBUR010000009.1"/>
</dbReference>
<protein>
    <submittedName>
        <fullName evidence="2">M48 family metallopeptidase</fullName>
    </submittedName>
</protein>
<dbReference type="Proteomes" id="UP001286174">
    <property type="component" value="Unassembled WGS sequence"/>
</dbReference>
<comment type="caution">
    <text evidence="2">The sequence shown here is derived from an EMBL/GenBank/DDBJ whole genome shotgun (WGS) entry which is preliminary data.</text>
</comment>
<dbReference type="InterPro" id="IPR002725">
    <property type="entry name" value="YgjP-like_metallopeptidase"/>
</dbReference>
<name>A0AB35U6H2_9FIRM</name>